<dbReference type="EMBL" id="HBGW01005620">
    <property type="protein sequence ID" value="CAD9497660.1"/>
    <property type="molecule type" value="Transcribed_RNA"/>
</dbReference>
<sequence length="351" mass="37857">MPMSARDRKRNRSGTISEVTASESEDHGSHAARLALELPVPRKRWQAKRRPSTAQQRRPAAAVALEAAHEVAHEAAHEVAKDAANDAAADAAKGVPSRRAWERTCTAGADAAADVGEVCDVVANAAGEPMLLPVHGGPSRAVTEVPEDEVVTVRVFRFFEDKADHDQIWERELRNVNSGSLLWLAVHLEPGKHSLAGAKYGRWFAVHHVRVRARLLVSNGYFMFEEGCCPLAKHFGATSAIRGLISGDKLATGYYWFASPDRPGAGASHKDVTDQECMEKFGWQHAGFKGLFSGDEFLDKWRTAIVAAPGRATPGAPEAPEAAKVLEAPAAESPGPLQQALDGLRPHLCGH</sequence>
<feature type="region of interest" description="Disordered" evidence="1">
    <location>
        <begin position="1"/>
        <end position="57"/>
    </location>
</feature>
<evidence type="ECO:0000256" key="1">
    <source>
        <dbReference type="SAM" id="MobiDB-lite"/>
    </source>
</evidence>
<evidence type="ECO:0000313" key="2">
    <source>
        <dbReference type="EMBL" id="CAD9497660.1"/>
    </source>
</evidence>
<dbReference type="AlphaFoldDB" id="A0A7S2HRA1"/>
<protein>
    <submittedName>
        <fullName evidence="2">Uncharacterized protein</fullName>
    </submittedName>
</protein>
<name>A0A7S2HRA1_9DINO</name>
<feature type="compositionally biased region" description="Polar residues" evidence="1">
    <location>
        <begin position="13"/>
        <end position="22"/>
    </location>
</feature>
<feature type="compositionally biased region" description="Basic residues" evidence="1">
    <location>
        <begin position="41"/>
        <end position="51"/>
    </location>
</feature>
<proteinExistence type="predicted"/>
<reference evidence="2" key="1">
    <citation type="submission" date="2021-01" db="EMBL/GenBank/DDBJ databases">
        <authorList>
            <person name="Corre E."/>
            <person name="Pelletier E."/>
            <person name="Niang G."/>
            <person name="Scheremetjew M."/>
            <person name="Finn R."/>
            <person name="Kale V."/>
            <person name="Holt S."/>
            <person name="Cochrane G."/>
            <person name="Meng A."/>
            <person name="Brown T."/>
            <person name="Cohen L."/>
        </authorList>
    </citation>
    <scope>NUCLEOTIDE SEQUENCE</scope>
    <source>
        <strain evidence="2">RCC3387</strain>
    </source>
</reference>
<gene>
    <name evidence="2" type="ORF">BRAN1462_LOCUS3699</name>
</gene>
<organism evidence="2">
    <name type="scientific">Zooxanthella nutricula</name>
    <dbReference type="NCBI Taxonomy" id="1333877"/>
    <lineage>
        <taxon>Eukaryota</taxon>
        <taxon>Sar</taxon>
        <taxon>Alveolata</taxon>
        <taxon>Dinophyceae</taxon>
        <taxon>Peridiniales</taxon>
        <taxon>Peridiniales incertae sedis</taxon>
        <taxon>Zooxanthella</taxon>
    </lineage>
</organism>
<accession>A0A7S2HRA1</accession>